<dbReference type="InterPro" id="IPR009050">
    <property type="entry name" value="Globin-like_sf"/>
</dbReference>
<proteinExistence type="predicted"/>
<evidence type="ECO:0000256" key="3">
    <source>
        <dbReference type="ARBA" id="ARBA00022723"/>
    </source>
</evidence>
<gene>
    <name evidence="6" type="ORF">ACFSF0_02665</name>
</gene>
<sequence>MPASLNFGGQSVEPWEGETVLDALLRVGIDAPFSCKSGSCHTCLMQCTEGPVPAAAQHGLSDHLVRMHYLLPCQCHAQGPMHLRAPQPDDLLTACMLCEAAGHDDGVVRLIFEPQPALRYRRGQTLRVVTASGVEPEIVITSDPAVDMVMTGELRLRPGTSLPEGFGPDAEFGWMFEVRGPFDGVPSQGLPMTHTDLALWHELDEGRTVRAVLEDFYPKVYADERLGPFFRGVTIERAIDKQYSFLRLAMTGEKIYFGDRPRNAHHWMIITHELFDFRQSLMVQTLREHGLSEAQIQRWTRFEEYFRPDIVKSTSWPRVEGGVEIYTEGFERETLSAATLCDHCGAEVASGVEVLYHRRLGTVSCPTCAPKVAA</sequence>
<dbReference type="Pfam" id="PF01152">
    <property type="entry name" value="Bac_globin"/>
    <property type="match status" value="1"/>
</dbReference>
<dbReference type="InterPro" id="IPR012675">
    <property type="entry name" value="Beta-grasp_dom_sf"/>
</dbReference>
<dbReference type="CDD" id="cd00454">
    <property type="entry name" value="TrHb1_N"/>
    <property type="match status" value="1"/>
</dbReference>
<dbReference type="InterPro" id="IPR001041">
    <property type="entry name" value="2Fe-2S_ferredoxin-type"/>
</dbReference>
<keyword evidence="4" id="KW-0408">Iron</keyword>
<evidence type="ECO:0000256" key="2">
    <source>
        <dbReference type="ARBA" id="ARBA00022617"/>
    </source>
</evidence>
<dbReference type="RefSeq" id="WP_147913295.1">
    <property type="nucleotide sequence ID" value="NZ_JBHUEJ010000007.1"/>
</dbReference>
<evidence type="ECO:0000313" key="6">
    <source>
        <dbReference type="EMBL" id="MFD1709496.1"/>
    </source>
</evidence>
<dbReference type="Gene3D" id="1.10.490.10">
    <property type="entry name" value="Globins"/>
    <property type="match status" value="1"/>
</dbReference>
<reference evidence="7" key="1">
    <citation type="journal article" date="2019" name="Int. J. Syst. Evol. Microbiol.">
        <title>The Global Catalogue of Microorganisms (GCM) 10K type strain sequencing project: providing services to taxonomists for standard genome sequencing and annotation.</title>
        <authorList>
            <consortium name="The Broad Institute Genomics Platform"/>
            <consortium name="The Broad Institute Genome Sequencing Center for Infectious Disease"/>
            <person name="Wu L."/>
            <person name="Ma J."/>
        </authorList>
    </citation>
    <scope>NUCLEOTIDE SEQUENCE [LARGE SCALE GENOMIC DNA]</scope>
    <source>
        <strain evidence="7">LMG 29247</strain>
    </source>
</reference>
<dbReference type="SUPFAM" id="SSF46458">
    <property type="entry name" value="Globin-like"/>
    <property type="match status" value="1"/>
</dbReference>
<keyword evidence="7" id="KW-1185">Reference proteome</keyword>
<dbReference type="Gene3D" id="3.10.20.30">
    <property type="match status" value="1"/>
</dbReference>
<evidence type="ECO:0000313" key="7">
    <source>
        <dbReference type="Proteomes" id="UP001597304"/>
    </source>
</evidence>
<dbReference type="Pfam" id="PF00111">
    <property type="entry name" value="Fer2"/>
    <property type="match status" value="1"/>
</dbReference>
<dbReference type="Proteomes" id="UP001597304">
    <property type="component" value="Unassembled WGS sequence"/>
</dbReference>
<dbReference type="InterPro" id="IPR012292">
    <property type="entry name" value="Globin/Proto"/>
</dbReference>
<dbReference type="InterPro" id="IPR001486">
    <property type="entry name" value="Hemoglobin_trunc"/>
</dbReference>
<dbReference type="PROSITE" id="PS51085">
    <property type="entry name" value="2FE2S_FER_2"/>
    <property type="match status" value="1"/>
</dbReference>
<name>A0ABW4KRN5_9BURK</name>
<accession>A0ABW4KRN5</accession>
<evidence type="ECO:0000259" key="5">
    <source>
        <dbReference type="PROSITE" id="PS51085"/>
    </source>
</evidence>
<dbReference type="SUPFAM" id="SSF54292">
    <property type="entry name" value="2Fe-2S ferredoxin-like"/>
    <property type="match status" value="1"/>
</dbReference>
<keyword evidence="3" id="KW-0479">Metal-binding</keyword>
<protein>
    <submittedName>
        <fullName evidence="6">2Fe-2S iron-sulfur cluster-binding protein</fullName>
    </submittedName>
</protein>
<dbReference type="EMBL" id="JBHUEJ010000007">
    <property type="protein sequence ID" value="MFD1709496.1"/>
    <property type="molecule type" value="Genomic_DNA"/>
</dbReference>
<dbReference type="InterPro" id="IPR036010">
    <property type="entry name" value="2Fe-2S_ferredoxin-like_sf"/>
</dbReference>
<dbReference type="CDD" id="cd00207">
    <property type="entry name" value="fer2"/>
    <property type="match status" value="1"/>
</dbReference>
<feature type="domain" description="2Fe-2S ferredoxin-type" evidence="5">
    <location>
        <begin position="1"/>
        <end position="89"/>
    </location>
</feature>
<evidence type="ECO:0000256" key="4">
    <source>
        <dbReference type="ARBA" id="ARBA00023004"/>
    </source>
</evidence>
<comment type="caution">
    <text evidence="6">The sequence shown here is derived from an EMBL/GenBank/DDBJ whole genome shotgun (WGS) entry which is preliminary data.</text>
</comment>
<keyword evidence="2" id="KW-0349">Heme</keyword>
<evidence type="ECO:0000256" key="1">
    <source>
        <dbReference type="ARBA" id="ARBA00022448"/>
    </source>
</evidence>
<keyword evidence="1" id="KW-0813">Transport</keyword>
<organism evidence="6 7">
    <name type="scientific">Ottowia flava</name>
    <dbReference type="NCBI Taxonomy" id="2675430"/>
    <lineage>
        <taxon>Bacteria</taxon>
        <taxon>Pseudomonadati</taxon>
        <taxon>Pseudomonadota</taxon>
        <taxon>Betaproteobacteria</taxon>
        <taxon>Burkholderiales</taxon>
        <taxon>Comamonadaceae</taxon>
        <taxon>Ottowia</taxon>
    </lineage>
</organism>